<reference evidence="9 10" key="1">
    <citation type="journal article" date="2007" name="Appl. Environ. Microbiol.">
        <title>Isolation of key methanogens for global methane emission from rice paddy fields: a novel isolate affiliated with the clone cluster rice cluster I.</title>
        <authorList>
            <person name="Sakai S."/>
            <person name="Imachi H."/>
            <person name="Sekiguchi Y."/>
            <person name="Ohashi A."/>
            <person name="Harada H."/>
            <person name="Kamagata Y."/>
        </authorList>
    </citation>
    <scope>NUCLEOTIDE SEQUENCE [LARGE SCALE GENOMIC DNA]</scope>
    <source>
        <strain evidence="10">DSM 17711 / JCM 13418 / NBRC 101707 / SANAE</strain>
    </source>
</reference>
<comment type="similarity">
    <text evidence="1">Belongs to the DNA repair enzymes AP/ExoA family.</text>
</comment>
<evidence type="ECO:0000313" key="10">
    <source>
        <dbReference type="Proteomes" id="UP000001882"/>
    </source>
</evidence>
<name>D1YXM9_METPS</name>
<keyword evidence="4 6" id="KW-0460">Magnesium</keyword>
<accession>D1YXM9</accession>
<dbReference type="InterPro" id="IPR004808">
    <property type="entry name" value="AP_endonuc_1"/>
</dbReference>
<dbReference type="OrthoDB" id="146626at2157"/>
<feature type="active site" evidence="5">
    <location>
        <position position="109"/>
    </location>
</feature>
<evidence type="ECO:0000259" key="8">
    <source>
        <dbReference type="Pfam" id="PF03372"/>
    </source>
</evidence>
<feature type="binding site" evidence="6">
    <location>
        <position position="151"/>
    </location>
    <ligand>
        <name>Mg(2+)</name>
        <dbReference type="ChEBI" id="CHEBI:18420"/>
        <label>1</label>
    </ligand>
</feature>
<feature type="active site" description="Proton acceptor" evidence="5">
    <location>
        <position position="246"/>
    </location>
</feature>
<feature type="binding site" evidence="6">
    <location>
        <position position="149"/>
    </location>
    <ligand>
        <name>Mg(2+)</name>
        <dbReference type="ChEBI" id="CHEBI:18420"/>
        <label>1</label>
    </ligand>
</feature>
<evidence type="ECO:0000256" key="6">
    <source>
        <dbReference type="PIRSR" id="PIRSR604808-2"/>
    </source>
</evidence>
<dbReference type="GO" id="GO:0006284">
    <property type="term" value="P:base-excision repair"/>
    <property type="evidence" value="ECO:0007669"/>
    <property type="project" value="TreeGrafter"/>
</dbReference>
<dbReference type="GO" id="GO:0008311">
    <property type="term" value="F:double-stranded DNA 3'-5' DNA exonuclease activity"/>
    <property type="evidence" value="ECO:0007669"/>
    <property type="project" value="TreeGrafter"/>
</dbReference>
<dbReference type="PANTHER" id="PTHR22748:SF6">
    <property type="entry name" value="DNA-(APURINIC OR APYRIMIDINIC SITE) ENDONUCLEASE"/>
    <property type="match status" value="1"/>
</dbReference>
<evidence type="ECO:0000313" key="9">
    <source>
        <dbReference type="EMBL" id="BAI61201.1"/>
    </source>
</evidence>
<sequence>MRMLCWNVNGLRAVLKKGFVDWLRREDADIVCIQETKAAAEQMPPEVTGIPGYHFYSTSPLEKKGYSGVALFTKEEPKSVSYGFGIEKYDIEGRTIIADYGKFVLLSIYFPNGKMSQERLDYKMGFYDAFLDYVDKLKAEGRKVVVCGDVNTAHTELDIARPKENSKKSGFLPMEREWMDKFEAHGFIDTFRVFEKAGGHYTYWDTFTKARERNVGWRIDYFYVSDNLKKNLKGAFIEPDVMGSDHCPVGIDLKI</sequence>
<keyword evidence="3" id="KW-0378">Hydrolase</keyword>
<dbReference type="CDD" id="cd09085">
    <property type="entry name" value="Mth212-like_AP-endo"/>
    <property type="match status" value="1"/>
</dbReference>
<dbReference type="EMBL" id="AP011532">
    <property type="protein sequence ID" value="BAI61201.1"/>
    <property type="molecule type" value="Genomic_DNA"/>
</dbReference>
<feature type="binding site" evidence="6">
    <location>
        <position position="7"/>
    </location>
    <ligand>
        <name>Mg(2+)</name>
        <dbReference type="ChEBI" id="CHEBI:18420"/>
        <label>1</label>
    </ligand>
</feature>
<dbReference type="InterPro" id="IPR005135">
    <property type="entry name" value="Endo/exonuclease/phosphatase"/>
</dbReference>
<dbReference type="KEGG" id="mpd:MCP_1129"/>
<keyword evidence="2 6" id="KW-0479">Metal-binding</keyword>
<dbReference type="GO" id="GO:0046872">
    <property type="term" value="F:metal ion binding"/>
    <property type="evidence" value="ECO:0007669"/>
    <property type="project" value="UniProtKB-KW"/>
</dbReference>
<dbReference type="GO" id="GO:0003906">
    <property type="term" value="F:DNA-(apurinic or apyrimidinic site) endonuclease activity"/>
    <property type="evidence" value="ECO:0007669"/>
    <property type="project" value="TreeGrafter"/>
</dbReference>
<organism evidence="9 10">
    <name type="scientific">Methanocella paludicola (strain DSM 17711 / JCM 13418 / NBRC 101707 / SANAE)</name>
    <dbReference type="NCBI Taxonomy" id="304371"/>
    <lineage>
        <taxon>Archaea</taxon>
        <taxon>Methanobacteriati</taxon>
        <taxon>Methanobacteriota</taxon>
        <taxon>Stenosarchaea group</taxon>
        <taxon>Methanomicrobia</taxon>
        <taxon>Methanocellales</taxon>
        <taxon>Methanocellaceae</taxon>
        <taxon>Methanocella</taxon>
    </lineage>
</organism>
<gene>
    <name evidence="9" type="ordered locus">MCP_1129</name>
</gene>
<dbReference type="PROSITE" id="PS00726">
    <property type="entry name" value="AP_NUCLEASE_F1_1"/>
    <property type="match status" value="1"/>
</dbReference>
<keyword evidence="10" id="KW-1185">Reference proteome</keyword>
<dbReference type="GO" id="GO:0003677">
    <property type="term" value="F:DNA binding"/>
    <property type="evidence" value="ECO:0007669"/>
    <property type="project" value="InterPro"/>
</dbReference>
<dbReference type="STRING" id="304371.MCP_1129"/>
<dbReference type="RefSeq" id="WP_012899880.1">
    <property type="nucleotide sequence ID" value="NC_013665.1"/>
</dbReference>
<reference evidence="9 10" key="2">
    <citation type="journal article" date="2008" name="Int. J. Syst. Evol. Microbiol.">
        <title>Methanocella paludicola gen. nov., sp. nov., a methane-producing archaeon, the first isolate of the lineage 'Rice Cluster I', and proposal of the new archaeal order Methanocellales ord. nov.</title>
        <authorList>
            <person name="Sakai S."/>
            <person name="Imachi H."/>
            <person name="Hanada S."/>
            <person name="Ohashi A."/>
            <person name="Harada H."/>
            <person name="Kamagata Y."/>
        </authorList>
    </citation>
    <scope>NUCLEOTIDE SEQUENCE [LARGE SCALE GENOMIC DNA]</scope>
    <source>
        <strain evidence="10">DSM 17711 / JCM 13418 / NBRC 101707 / SANAE</strain>
    </source>
</reference>
<feature type="site" description="Important for catalytic activity" evidence="7">
    <location>
        <position position="220"/>
    </location>
</feature>
<feature type="site" description="Transition state stabilizer" evidence="7">
    <location>
        <position position="151"/>
    </location>
</feature>
<dbReference type="PATRIC" id="fig|304371.9.peg.1164"/>
<evidence type="ECO:0000256" key="3">
    <source>
        <dbReference type="ARBA" id="ARBA00022801"/>
    </source>
</evidence>
<feature type="binding site" evidence="6">
    <location>
        <position position="35"/>
    </location>
    <ligand>
        <name>Mg(2+)</name>
        <dbReference type="ChEBI" id="CHEBI:18420"/>
        <label>1</label>
    </ligand>
</feature>
<protein>
    <submittedName>
        <fullName evidence="9">Exodeoxyribonuclease</fullName>
    </submittedName>
</protein>
<feature type="active site" description="Proton donor/acceptor" evidence="5">
    <location>
        <position position="149"/>
    </location>
</feature>
<dbReference type="SUPFAM" id="SSF56219">
    <property type="entry name" value="DNase I-like"/>
    <property type="match status" value="1"/>
</dbReference>
<dbReference type="eggNOG" id="arCOG02207">
    <property type="taxonomic scope" value="Archaea"/>
</dbReference>
<dbReference type="PROSITE" id="PS51435">
    <property type="entry name" value="AP_NUCLEASE_F1_4"/>
    <property type="match status" value="1"/>
</dbReference>
<feature type="binding site" evidence="6">
    <location>
        <position position="246"/>
    </location>
    <ligand>
        <name>Mg(2+)</name>
        <dbReference type="ChEBI" id="CHEBI:18420"/>
        <label>1</label>
    </ligand>
</feature>
<feature type="domain" description="Endonuclease/exonuclease/phosphatase" evidence="8">
    <location>
        <begin position="5"/>
        <end position="246"/>
    </location>
</feature>
<dbReference type="NCBIfam" id="TIGR00633">
    <property type="entry name" value="xth"/>
    <property type="match status" value="1"/>
</dbReference>
<dbReference type="Proteomes" id="UP000001882">
    <property type="component" value="Chromosome"/>
</dbReference>
<dbReference type="Gene3D" id="3.60.10.10">
    <property type="entry name" value="Endonuclease/exonuclease/phosphatase"/>
    <property type="match status" value="1"/>
</dbReference>
<evidence type="ECO:0000256" key="4">
    <source>
        <dbReference type="ARBA" id="ARBA00022842"/>
    </source>
</evidence>
<dbReference type="GeneID" id="8681135"/>
<dbReference type="AlphaFoldDB" id="D1YXM9"/>
<dbReference type="FunFam" id="3.60.10.10:FF:000026">
    <property type="entry name" value="Exodeoxyribonuclease III"/>
    <property type="match status" value="1"/>
</dbReference>
<dbReference type="InParanoid" id="D1YXM9"/>
<feature type="binding site" evidence="6">
    <location>
        <position position="245"/>
    </location>
    <ligand>
        <name>Mg(2+)</name>
        <dbReference type="ChEBI" id="CHEBI:18420"/>
        <label>1</label>
    </ligand>
</feature>
<dbReference type="PANTHER" id="PTHR22748">
    <property type="entry name" value="AP ENDONUCLEASE"/>
    <property type="match status" value="1"/>
</dbReference>
<evidence type="ECO:0000256" key="1">
    <source>
        <dbReference type="ARBA" id="ARBA00007092"/>
    </source>
</evidence>
<comment type="cofactor">
    <cofactor evidence="6">
        <name>Mg(2+)</name>
        <dbReference type="ChEBI" id="CHEBI:18420"/>
    </cofactor>
    <cofactor evidence="6">
        <name>Mn(2+)</name>
        <dbReference type="ChEBI" id="CHEBI:29035"/>
    </cofactor>
    <text evidence="6">Probably binds two magnesium or manganese ions per subunit.</text>
</comment>
<keyword evidence="6" id="KW-0464">Manganese</keyword>
<evidence type="ECO:0000256" key="7">
    <source>
        <dbReference type="PIRSR" id="PIRSR604808-3"/>
    </source>
</evidence>
<dbReference type="InterPro" id="IPR036691">
    <property type="entry name" value="Endo/exonu/phosph_ase_sf"/>
</dbReference>
<dbReference type="GO" id="GO:0008081">
    <property type="term" value="F:phosphoric diester hydrolase activity"/>
    <property type="evidence" value="ECO:0007669"/>
    <property type="project" value="TreeGrafter"/>
</dbReference>
<evidence type="ECO:0000256" key="2">
    <source>
        <dbReference type="ARBA" id="ARBA00022723"/>
    </source>
</evidence>
<proteinExistence type="inferred from homology"/>
<dbReference type="InterPro" id="IPR020847">
    <property type="entry name" value="AP_endonuclease_F1_BS"/>
</dbReference>
<evidence type="ECO:0000256" key="5">
    <source>
        <dbReference type="PIRSR" id="PIRSR604808-1"/>
    </source>
</evidence>
<dbReference type="Pfam" id="PF03372">
    <property type="entry name" value="Exo_endo_phos"/>
    <property type="match status" value="1"/>
</dbReference>
<reference evidence="10" key="3">
    <citation type="journal article" date="2011" name="PLoS ONE">
        <title>Genome sequence of a mesophilic hydrogenotrophic methanogen Methanocella paludicola, the first cultivated representative of the order Methanocellales.</title>
        <authorList>
            <person name="Sakai S."/>
            <person name="Takaki Y."/>
            <person name="Shimamura S."/>
            <person name="Sekine M."/>
            <person name="Tajima T."/>
            <person name="Kosugi H."/>
            <person name="Ichikawa N."/>
            <person name="Tasumi E."/>
            <person name="Hiraki A.T."/>
            <person name="Shimizu A."/>
            <person name="Kato Y."/>
            <person name="Nishiko R."/>
            <person name="Mori K."/>
            <person name="Fujita N."/>
            <person name="Imachi H."/>
            <person name="Takai K."/>
        </authorList>
    </citation>
    <scope>NUCLEOTIDE SEQUENCE [LARGE SCALE GENOMIC DNA]</scope>
    <source>
        <strain evidence="10">DSM 17711 / JCM 13418 / NBRC 101707 / SANAE</strain>
    </source>
</reference>
<dbReference type="NCBIfam" id="TIGR00195">
    <property type="entry name" value="exoDNase_III"/>
    <property type="match status" value="1"/>
</dbReference>
<feature type="site" description="Interaction with DNA substrate" evidence="7">
    <location>
        <position position="246"/>
    </location>
</feature>